<evidence type="ECO:0000256" key="1">
    <source>
        <dbReference type="SAM" id="MobiDB-lite"/>
    </source>
</evidence>
<evidence type="ECO:0000313" key="3">
    <source>
        <dbReference type="Proteomes" id="UP001364224"/>
    </source>
</evidence>
<comment type="caution">
    <text evidence="2">The sequence shown here is derived from an EMBL/GenBank/DDBJ whole genome shotgun (WGS) entry which is preliminary data.</text>
</comment>
<keyword evidence="3" id="KW-1185">Reference proteome</keyword>
<feature type="region of interest" description="Disordered" evidence="1">
    <location>
        <begin position="68"/>
        <end position="94"/>
    </location>
</feature>
<sequence length="94" mass="10038">MTKLDERTIANMDAALENVCRGLPNSGGDHATRKYVAQKLVQAAKRGNTTLGGLEAAGRRALQEIAQGSITPHAEHRRDAAGSNNHRSGNGLHR</sequence>
<protein>
    <submittedName>
        <fullName evidence="2">Uncharacterized protein</fullName>
    </submittedName>
</protein>
<reference evidence="2 3" key="1">
    <citation type="submission" date="2024-02" db="EMBL/GenBank/DDBJ databases">
        <title>Adaptive strategies in a cosmopolitan and abundant soil bacterium.</title>
        <authorList>
            <person name="Carini P."/>
        </authorList>
    </citation>
    <scope>NUCLEOTIDE SEQUENCE [LARGE SCALE GENOMIC DNA]</scope>
    <source>
        <strain evidence="2 3">AZCC 1608</strain>
    </source>
</reference>
<gene>
    <name evidence="2" type="ORF">V1286_001113</name>
</gene>
<proteinExistence type="predicted"/>
<organism evidence="2 3">
    <name type="scientific">Bradyrhizobium algeriense</name>
    <dbReference type="NCBI Taxonomy" id="634784"/>
    <lineage>
        <taxon>Bacteria</taxon>
        <taxon>Pseudomonadati</taxon>
        <taxon>Pseudomonadota</taxon>
        <taxon>Alphaproteobacteria</taxon>
        <taxon>Hyphomicrobiales</taxon>
        <taxon>Nitrobacteraceae</taxon>
        <taxon>Bradyrhizobium</taxon>
    </lineage>
</organism>
<evidence type="ECO:0000313" key="2">
    <source>
        <dbReference type="EMBL" id="MEH2553584.1"/>
    </source>
</evidence>
<accession>A0ABU8B5U4</accession>
<dbReference type="RefSeq" id="WP_334478103.1">
    <property type="nucleotide sequence ID" value="NZ_JAZHRV010000001.1"/>
</dbReference>
<name>A0ABU8B5U4_9BRAD</name>
<dbReference type="EMBL" id="JAZHRV010000001">
    <property type="protein sequence ID" value="MEH2553584.1"/>
    <property type="molecule type" value="Genomic_DNA"/>
</dbReference>
<dbReference type="Proteomes" id="UP001364224">
    <property type="component" value="Unassembled WGS sequence"/>
</dbReference>